<dbReference type="HOGENOM" id="CLU_037855_1_0_6"/>
<evidence type="ECO:0000256" key="1">
    <source>
        <dbReference type="SAM" id="Phobius"/>
    </source>
</evidence>
<keyword evidence="1" id="KW-0472">Membrane</keyword>
<evidence type="ECO:0000313" key="2">
    <source>
        <dbReference type="EMBL" id="AJD49130.1"/>
    </source>
</evidence>
<gene>
    <name evidence="2" type="ORF">S7S_13590</name>
</gene>
<proteinExistence type="predicted"/>
<keyword evidence="1" id="KW-1133">Transmembrane helix</keyword>
<dbReference type="KEGG" id="apac:S7S_13590"/>
<reference evidence="2 3" key="1">
    <citation type="journal article" date="2012" name="J. Bacteriol.">
        <title>Genome sequence of an alkane-degrading bacterium, Alcanivorax pacificus type strain W11-5, isolated from deep sea sediment.</title>
        <authorList>
            <person name="Lai Q."/>
            <person name="Shao Z."/>
        </authorList>
    </citation>
    <scope>NUCLEOTIDE SEQUENCE [LARGE SCALE GENOMIC DNA]</scope>
    <source>
        <strain evidence="2 3">W11-5</strain>
    </source>
</reference>
<organism evidence="2 3">
    <name type="scientific">Isoalcanivorax pacificus W11-5</name>
    <dbReference type="NCBI Taxonomy" id="391936"/>
    <lineage>
        <taxon>Bacteria</taxon>
        <taxon>Pseudomonadati</taxon>
        <taxon>Pseudomonadota</taxon>
        <taxon>Gammaproteobacteria</taxon>
        <taxon>Oceanospirillales</taxon>
        <taxon>Alcanivoracaceae</taxon>
        <taxon>Isoalcanivorax</taxon>
    </lineage>
</organism>
<dbReference type="EMBL" id="CP004387">
    <property type="protein sequence ID" value="AJD49130.1"/>
    <property type="molecule type" value="Genomic_DNA"/>
</dbReference>
<feature type="transmembrane region" description="Helical" evidence="1">
    <location>
        <begin position="198"/>
        <end position="226"/>
    </location>
</feature>
<feature type="transmembrane region" description="Helical" evidence="1">
    <location>
        <begin position="92"/>
        <end position="115"/>
    </location>
</feature>
<dbReference type="OrthoDB" id="5698243at2"/>
<dbReference type="Proteomes" id="UP000006764">
    <property type="component" value="Chromosome"/>
</dbReference>
<feature type="transmembrane region" description="Helical" evidence="1">
    <location>
        <begin position="136"/>
        <end position="156"/>
    </location>
</feature>
<feature type="transmembrane region" description="Helical" evidence="1">
    <location>
        <begin position="162"/>
        <end position="186"/>
    </location>
</feature>
<dbReference type="AlphaFoldDB" id="A0A0B4XQQ7"/>
<dbReference type="STRING" id="391936.S7S_13590"/>
<keyword evidence="1" id="KW-0812">Transmembrane</keyword>
<evidence type="ECO:0000313" key="3">
    <source>
        <dbReference type="Proteomes" id="UP000006764"/>
    </source>
</evidence>
<keyword evidence="3" id="KW-1185">Reference proteome</keyword>
<sequence length="464" mass="51455">MKQTCKYHPGTAAQWYCPRDGIAFCDDCVGGEGEQARSLLSNKSLEPLTPVLARTPFWMILPFFLRYPLAPTAALVLLLAALPLALLSAHPAGWVLAALLWLVPLRYAAQALLALSRGHFDAPPLTALAGPEGWPLTVGMAVIMAVTVGTLLLLAWQVDVRAFWPALLMALFLLPSVLLSLLRAGSLPAALKIIHQPWLVLGVHGLAMTALVMLIGGLAAAAGLMLADLLPLWLAAPLTGWLGGAAFFVLVAMLGYLACQWQEELDMPTPARLRRERRRRHRRPEDERRLEVLLREGRYDKVKGILRARLDKQPQALALQEQLMQLLFATADHDAVLAQAEGWLLALLKHDQAFRVADIMRQLRTLDEKYRPQDPALCADIAGLLREAGQPRQALWLLQDLHQRAPEWPGLPQAYLLLASILAADLQLPAKAEQFIRFVESRFRQPQFRTLARECRETLQLPAG</sequence>
<feature type="transmembrane region" description="Helical" evidence="1">
    <location>
        <begin position="238"/>
        <end position="259"/>
    </location>
</feature>
<accession>A0A0B4XQQ7</accession>
<name>A0A0B4XQQ7_9GAMM</name>
<dbReference type="InterPro" id="IPR011990">
    <property type="entry name" value="TPR-like_helical_dom_sf"/>
</dbReference>
<dbReference type="RefSeq" id="WP_008734173.1">
    <property type="nucleotide sequence ID" value="NZ_CP004387.1"/>
</dbReference>
<dbReference type="Gene3D" id="1.25.40.10">
    <property type="entry name" value="Tetratricopeptide repeat domain"/>
    <property type="match status" value="1"/>
</dbReference>
<feature type="transmembrane region" description="Helical" evidence="1">
    <location>
        <begin position="64"/>
        <end position="86"/>
    </location>
</feature>
<protein>
    <submittedName>
        <fullName evidence="2">Uncharacterized protein</fullName>
    </submittedName>
</protein>